<dbReference type="PANTHER" id="PTHR37309:SF1">
    <property type="entry name" value="SLR0284 PROTEIN"/>
    <property type="match status" value="1"/>
</dbReference>
<dbReference type="OrthoDB" id="9810847at2"/>
<gene>
    <name evidence="2" type="ORF">AERYTH_00505</name>
</gene>
<dbReference type="RefSeq" id="WP_067853181.1">
    <property type="nucleotide sequence ID" value="NZ_CP011502.1"/>
</dbReference>
<feature type="transmembrane region" description="Helical" evidence="1">
    <location>
        <begin position="68"/>
        <end position="92"/>
    </location>
</feature>
<evidence type="ECO:0000313" key="3">
    <source>
        <dbReference type="Proteomes" id="UP000067689"/>
    </source>
</evidence>
<keyword evidence="1" id="KW-0812">Transmembrane</keyword>
<dbReference type="AlphaFoldDB" id="A0A0U4B5W9"/>
<keyword evidence="1" id="KW-1133">Transmembrane helix</keyword>
<feature type="transmembrane region" description="Helical" evidence="1">
    <location>
        <begin position="104"/>
        <end position="125"/>
    </location>
</feature>
<protein>
    <recommendedName>
        <fullName evidence="4">Phage holin family protein</fullName>
    </recommendedName>
</protein>
<proteinExistence type="predicted"/>
<sequence length="127" mass="13234">MLSRLLTSWVLGAAALATAAWLLGTHMSIGTATDTTSERLITLAVVAAIFAVVNTFVAPVIKLLSLPFIILTLGLLLVVINAVLLLLTSRIADALNAPFFIDGFGWAVLASIVISVVNAVLGSFAED</sequence>
<dbReference type="PATRIC" id="fig|2041.4.peg.103"/>
<organism evidence="2 3">
    <name type="scientific">Aeromicrobium erythreum</name>
    <dbReference type="NCBI Taxonomy" id="2041"/>
    <lineage>
        <taxon>Bacteria</taxon>
        <taxon>Bacillati</taxon>
        <taxon>Actinomycetota</taxon>
        <taxon>Actinomycetes</taxon>
        <taxon>Propionibacteriales</taxon>
        <taxon>Nocardioidaceae</taxon>
        <taxon>Aeromicrobium</taxon>
    </lineage>
</organism>
<keyword evidence="3" id="KW-1185">Reference proteome</keyword>
<dbReference type="STRING" id="2041.AERYTH_00505"/>
<dbReference type="PANTHER" id="PTHR37309">
    <property type="entry name" value="SLR0284 PROTEIN"/>
    <property type="match status" value="1"/>
</dbReference>
<keyword evidence="1" id="KW-0472">Membrane</keyword>
<reference evidence="2 3" key="1">
    <citation type="journal article" date="1991" name="Int. J. Syst. Bacteriol.">
        <title>Description of the erythromycin-producing bacterium Arthrobacter sp. strain NRRL B-3381 as Aeromicrobium erythreum gen. nov., sp. nov.</title>
        <authorList>
            <person name="Miller E.S."/>
            <person name="Woese C.R."/>
            <person name="Brenner S."/>
        </authorList>
    </citation>
    <scope>NUCLEOTIDE SEQUENCE [LARGE SCALE GENOMIC DNA]</scope>
    <source>
        <strain evidence="2 3">AR18</strain>
    </source>
</reference>
<dbReference type="KEGG" id="aer:AERYTH_00505"/>
<accession>A0A0U4B5W9</accession>
<dbReference type="InterPro" id="IPR007165">
    <property type="entry name" value="Phage_holin_4_2"/>
</dbReference>
<feature type="transmembrane region" description="Helical" evidence="1">
    <location>
        <begin position="40"/>
        <end position="61"/>
    </location>
</feature>
<evidence type="ECO:0000256" key="1">
    <source>
        <dbReference type="SAM" id="Phobius"/>
    </source>
</evidence>
<name>A0A0U4B5W9_9ACTN</name>
<evidence type="ECO:0008006" key="4">
    <source>
        <dbReference type="Google" id="ProtNLM"/>
    </source>
</evidence>
<dbReference type="EMBL" id="CP011502">
    <property type="protein sequence ID" value="ALX03284.1"/>
    <property type="molecule type" value="Genomic_DNA"/>
</dbReference>
<evidence type="ECO:0000313" key="2">
    <source>
        <dbReference type="EMBL" id="ALX03284.1"/>
    </source>
</evidence>
<dbReference type="Proteomes" id="UP000067689">
    <property type="component" value="Chromosome"/>
</dbReference>
<dbReference type="Pfam" id="PF04020">
    <property type="entry name" value="Phage_holin_4_2"/>
    <property type="match status" value="1"/>
</dbReference>